<dbReference type="InterPro" id="IPR011029">
    <property type="entry name" value="DEATH-like_dom_sf"/>
</dbReference>
<dbReference type="InterPro" id="IPR048915">
    <property type="entry name" value="bDLD3"/>
</dbReference>
<sequence length="117" mass="13658">KGSGQDEEAEKKKSPEQLKVSDVIIDGSEILEKLSKYLDREMRIIKCWKHLAYVLGVPSDETRKFEMYSEHSPTEDLFVYLADVWHPDLKVKELKEKLQKIHRNDLIESLNKGTVML</sequence>
<protein>
    <recommendedName>
        <fullName evidence="1">Death domain-containing protein</fullName>
    </recommendedName>
</protein>
<dbReference type="Pfam" id="PF20690">
    <property type="entry name" value="bDLD3"/>
    <property type="match status" value="1"/>
</dbReference>
<evidence type="ECO:0000313" key="2">
    <source>
        <dbReference type="EMBL" id="PFX11179.1"/>
    </source>
</evidence>
<accession>A0A2B4R2X2</accession>
<evidence type="ECO:0000313" key="3">
    <source>
        <dbReference type="Proteomes" id="UP000225706"/>
    </source>
</evidence>
<comment type="caution">
    <text evidence="2">The sequence shown here is derived from an EMBL/GenBank/DDBJ whole genome shotgun (WGS) entry which is preliminary data.</text>
</comment>
<gene>
    <name evidence="2" type="ORF">AWC38_SpisGene25268</name>
</gene>
<keyword evidence="3" id="KW-1185">Reference proteome</keyword>
<dbReference type="Proteomes" id="UP000225706">
    <property type="component" value="Unassembled WGS sequence"/>
</dbReference>
<dbReference type="InterPro" id="IPR000488">
    <property type="entry name" value="Death_dom"/>
</dbReference>
<dbReference type="GO" id="GO:0007165">
    <property type="term" value="P:signal transduction"/>
    <property type="evidence" value="ECO:0007669"/>
    <property type="project" value="InterPro"/>
</dbReference>
<dbReference type="Gene3D" id="1.10.533.10">
    <property type="entry name" value="Death Domain, Fas"/>
    <property type="match status" value="1"/>
</dbReference>
<dbReference type="AlphaFoldDB" id="A0A2B4R2X2"/>
<feature type="non-terminal residue" evidence="2">
    <location>
        <position position="1"/>
    </location>
</feature>
<proteinExistence type="predicted"/>
<dbReference type="SUPFAM" id="SSF47986">
    <property type="entry name" value="DEATH domain"/>
    <property type="match status" value="1"/>
</dbReference>
<dbReference type="EMBL" id="LSMT01003335">
    <property type="protein sequence ID" value="PFX11179.1"/>
    <property type="molecule type" value="Genomic_DNA"/>
</dbReference>
<evidence type="ECO:0000259" key="1">
    <source>
        <dbReference type="PROSITE" id="PS50017"/>
    </source>
</evidence>
<organism evidence="2 3">
    <name type="scientific">Stylophora pistillata</name>
    <name type="common">Smooth cauliflower coral</name>
    <dbReference type="NCBI Taxonomy" id="50429"/>
    <lineage>
        <taxon>Eukaryota</taxon>
        <taxon>Metazoa</taxon>
        <taxon>Cnidaria</taxon>
        <taxon>Anthozoa</taxon>
        <taxon>Hexacorallia</taxon>
        <taxon>Scleractinia</taxon>
        <taxon>Astrocoeniina</taxon>
        <taxon>Pocilloporidae</taxon>
        <taxon>Stylophora</taxon>
    </lineage>
</organism>
<feature type="domain" description="Death" evidence="1">
    <location>
        <begin position="48"/>
        <end position="114"/>
    </location>
</feature>
<dbReference type="OrthoDB" id="5989737at2759"/>
<dbReference type="PROSITE" id="PS50017">
    <property type="entry name" value="DEATH_DOMAIN"/>
    <property type="match status" value="1"/>
</dbReference>
<name>A0A2B4R2X2_STYPI</name>
<reference evidence="3" key="1">
    <citation type="journal article" date="2017" name="bioRxiv">
        <title>Comparative analysis of the genomes of Stylophora pistillata and Acropora digitifera provides evidence for extensive differences between species of corals.</title>
        <authorList>
            <person name="Voolstra C.R."/>
            <person name="Li Y."/>
            <person name="Liew Y.J."/>
            <person name="Baumgarten S."/>
            <person name="Zoccola D."/>
            <person name="Flot J.-F."/>
            <person name="Tambutte S."/>
            <person name="Allemand D."/>
            <person name="Aranda M."/>
        </authorList>
    </citation>
    <scope>NUCLEOTIDE SEQUENCE [LARGE SCALE GENOMIC DNA]</scope>
</reference>